<dbReference type="RefSeq" id="WP_096492455.1">
    <property type="nucleotide sequence ID" value="NZ_CP023445.1"/>
</dbReference>
<organism evidence="2 3">
    <name type="scientific">Actinosynnema pretiosum</name>
    <dbReference type="NCBI Taxonomy" id="42197"/>
    <lineage>
        <taxon>Bacteria</taxon>
        <taxon>Bacillati</taxon>
        <taxon>Actinomycetota</taxon>
        <taxon>Actinomycetes</taxon>
        <taxon>Pseudonocardiales</taxon>
        <taxon>Pseudonocardiaceae</taxon>
        <taxon>Actinosynnema</taxon>
    </lineage>
</organism>
<dbReference type="KEGG" id="apre:CNX65_09600"/>
<evidence type="ECO:0000313" key="2">
    <source>
        <dbReference type="EMBL" id="ATE53514.1"/>
    </source>
</evidence>
<name>A0A290Z3E9_9PSEU</name>
<dbReference type="PANTHER" id="PTHR35526">
    <property type="entry name" value="ANTI-SIGMA-F FACTOR RSBW-RELATED"/>
    <property type="match status" value="1"/>
</dbReference>
<evidence type="ECO:0008006" key="4">
    <source>
        <dbReference type="Google" id="ProtNLM"/>
    </source>
</evidence>
<dbReference type="PANTHER" id="PTHR35526:SF3">
    <property type="entry name" value="ANTI-SIGMA-F FACTOR RSBW"/>
    <property type="match status" value="1"/>
</dbReference>
<feature type="region of interest" description="Disordered" evidence="1">
    <location>
        <begin position="125"/>
        <end position="174"/>
    </location>
</feature>
<evidence type="ECO:0000256" key="1">
    <source>
        <dbReference type="SAM" id="MobiDB-lite"/>
    </source>
</evidence>
<keyword evidence="3" id="KW-1185">Reference proteome</keyword>
<gene>
    <name evidence="2" type="ORF">CNX65_09600</name>
</gene>
<dbReference type="CDD" id="cd16936">
    <property type="entry name" value="HATPase_RsbW-like"/>
    <property type="match status" value="1"/>
</dbReference>
<dbReference type="Gene3D" id="3.30.565.10">
    <property type="entry name" value="Histidine kinase-like ATPase, C-terminal domain"/>
    <property type="match status" value="1"/>
</dbReference>
<protein>
    <recommendedName>
        <fullName evidence="4">ATP-binding protein</fullName>
    </recommendedName>
</protein>
<proteinExistence type="predicted"/>
<accession>A0A290Z3E9</accession>
<dbReference type="EMBL" id="CP023445">
    <property type="protein sequence ID" value="ATE53514.1"/>
    <property type="molecule type" value="Genomic_DNA"/>
</dbReference>
<sequence length="174" mass="18755">MNTTGVADLRISGGLLLPHLVRERVAAALPGVERDRLLDLLMVVNALVENALEHAEGPRELRLCRWPVRVEVDDASPQLLPVLGRPGRRHRGLLLVNRLASRWGVLPSTGVKTVWAEAGWSLPQPPPALALPRGARPQDTHPPEGRGPNGSGPNESSPNGLDPRDLSAEGLHLD</sequence>
<feature type="compositionally biased region" description="Basic and acidic residues" evidence="1">
    <location>
        <begin position="162"/>
        <end position="174"/>
    </location>
</feature>
<dbReference type="AlphaFoldDB" id="A0A290Z3E9"/>
<reference evidence="2" key="1">
    <citation type="submission" date="2017-09" db="EMBL/GenBank/DDBJ databases">
        <title>Complete Genome Sequence of ansamitocin-producing Bacterium Actinosynnema pretiosum X47.</title>
        <authorList>
            <person name="Cao G."/>
            <person name="Zong G."/>
            <person name="Zhong C."/>
            <person name="Fu J."/>
        </authorList>
    </citation>
    <scope>NUCLEOTIDE SEQUENCE [LARGE SCALE GENOMIC DNA]</scope>
    <source>
        <strain evidence="2">X47</strain>
    </source>
</reference>
<evidence type="ECO:0000313" key="3">
    <source>
        <dbReference type="Proteomes" id="UP000218505"/>
    </source>
</evidence>
<dbReference type="InterPro" id="IPR050267">
    <property type="entry name" value="Anti-sigma-factor_SerPK"/>
</dbReference>
<dbReference type="InterPro" id="IPR036890">
    <property type="entry name" value="HATPase_C_sf"/>
</dbReference>
<dbReference type="Proteomes" id="UP000218505">
    <property type="component" value="Chromosome"/>
</dbReference>